<proteinExistence type="predicted"/>
<name>A0ABD5X6E9_9EURY</name>
<evidence type="ECO:0000313" key="2">
    <source>
        <dbReference type="EMBL" id="MFC7126773.1"/>
    </source>
</evidence>
<organism evidence="2 3">
    <name type="scientific">Halovenus rubra</name>
    <dbReference type="NCBI Taxonomy" id="869890"/>
    <lineage>
        <taxon>Archaea</taxon>
        <taxon>Methanobacteriati</taxon>
        <taxon>Methanobacteriota</taxon>
        <taxon>Stenosarchaea group</taxon>
        <taxon>Halobacteria</taxon>
        <taxon>Halobacteriales</taxon>
        <taxon>Haloarculaceae</taxon>
        <taxon>Halovenus</taxon>
    </lineage>
</organism>
<keyword evidence="1" id="KW-0812">Transmembrane</keyword>
<gene>
    <name evidence="2" type="ORF">ACFQJ7_12185</name>
</gene>
<evidence type="ECO:0000313" key="3">
    <source>
        <dbReference type="Proteomes" id="UP001596414"/>
    </source>
</evidence>
<sequence length="164" mass="18108">MEREIPEKWVGNPGPPSGALIQNQILKPPYGYVIGIIIWPIFLSIISVSIAMSLQIGFFLITSLIVVVGGPLTIISSACVLSITAWNTPDKQIQQYVAVLTALFFLSVPLFYLWATTGTVFLQDRGLSAFAAHELIRIVFLGPAIGFVFVVFSLMIFASRYRRN</sequence>
<dbReference type="RefSeq" id="WP_267637399.1">
    <property type="nucleotide sequence ID" value="NZ_JAODIY010000009.1"/>
</dbReference>
<evidence type="ECO:0008006" key="4">
    <source>
        <dbReference type="Google" id="ProtNLM"/>
    </source>
</evidence>
<protein>
    <recommendedName>
        <fullName evidence="4">Yip1 domain-containing protein</fullName>
    </recommendedName>
</protein>
<accession>A0ABD5X6E9</accession>
<feature type="transmembrane region" description="Helical" evidence="1">
    <location>
        <begin position="96"/>
        <end position="115"/>
    </location>
</feature>
<keyword evidence="1" id="KW-1133">Transmembrane helix</keyword>
<reference evidence="2 3" key="1">
    <citation type="journal article" date="2014" name="Int. J. Syst. Evol. Microbiol.">
        <title>Complete genome sequence of Corynebacterium casei LMG S-19264T (=DSM 44701T), isolated from a smear-ripened cheese.</title>
        <authorList>
            <consortium name="US DOE Joint Genome Institute (JGI-PGF)"/>
            <person name="Walter F."/>
            <person name="Albersmeier A."/>
            <person name="Kalinowski J."/>
            <person name="Ruckert C."/>
        </authorList>
    </citation>
    <scope>NUCLEOTIDE SEQUENCE [LARGE SCALE GENOMIC DNA]</scope>
    <source>
        <strain evidence="2 3">CGMCC 4.7215</strain>
    </source>
</reference>
<dbReference type="Proteomes" id="UP001596414">
    <property type="component" value="Unassembled WGS sequence"/>
</dbReference>
<feature type="transmembrane region" description="Helical" evidence="1">
    <location>
        <begin position="30"/>
        <end position="52"/>
    </location>
</feature>
<dbReference type="AlphaFoldDB" id="A0ABD5X6E9"/>
<evidence type="ECO:0000256" key="1">
    <source>
        <dbReference type="SAM" id="Phobius"/>
    </source>
</evidence>
<dbReference type="EMBL" id="JBHSZQ010000047">
    <property type="protein sequence ID" value="MFC7126773.1"/>
    <property type="molecule type" value="Genomic_DNA"/>
</dbReference>
<keyword evidence="1" id="KW-0472">Membrane</keyword>
<feature type="transmembrane region" description="Helical" evidence="1">
    <location>
        <begin position="58"/>
        <end position="84"/>
    </location>
</feature>
<comment type="caution">
    <text evidence="2">The sequence shown here is derived from an EMBL/GenBank/DDBJ whole genome shotgun (WGS) entry which is preliminary data.</text>
</comment>
<feature type="transmembrane region" description="Helical" evidence="1">
    <location>
        <begin position="135"/>
        <end position="158"/>
    </location>
</feature>